<evidence type="ECO:0000256" key="2">
    <source>
        <dbReference type="SAM" id="Phobius"/>
    </source>
</evidence>
<dbReference type="eggNOG" id="ENOG502Z861">
    <property type="taxonomic scope" value="Bacteria"/>
</dbReference>
<proteinExistence type="predicted"/>
<sequence length="458" mass="48302">MTYPSQSQRQRCSIITHPPPVQMSVIPMPVASRPHDNPATDAADLLTLLGLTILMIGLPLAGIFSKSAIYSLLPIGAVLVFLGSVLESAEHGTHHLRGVLISRGSVVGLFLVGWTSLSLLWTPFPGEASEHLLKGLGTLALVALVGIFLPSRTKPRHLSLLPIGLGLTIVAVLAMLLIGPASFRTASEFDESLFERSVLTLTVLVWPALGALALRERWISAALLAVLVAVVAIAGRAQITLAALGAGAFTFAIAMSAPAKTARVLVCLFVPLILFAPAIPLLVRLLHQIANLPLAPQSSLALWAELLDHDGIRLLTGHGADLASRAMSLGYLPPNTPKTLLFLIWYDLGIIGALSFALLTALALLKASRLSIAIAPALLGGCVVVLTIAILGLATIQVWWVSLLGCDIIAFLLLLKSPHRLTRPVATDIEAFAEEETAGPPAPPNGAPPSWARSPYPV</sequence>
<reference evidence="3 4" key="2">
    <citation type="journal article" date="2010" name="J. Bacteriol.">
        <title>Complete genome sequence of Beijerinckia indica subsp. indica.</title>
        <authorList>
            <person name="Tamas I."/>
            <person name="Dedysh S.N."/>
            <person name="Liesack W."/>
            <person name="Stott M.B."/>
            <person name="Alam M."/>
            <person name="Murrell J.C."/>
            <person name="Dunfield P.F."/>
        </authorList>
    </citation>
    <scope>NUCLEOTIDE SEQUENCE [LARGE SCALE GENOMIC DNA]</scope>
    <source>
        <strain evidence="4">ATCC 9039 / DSM 1715 / NCIMB 8712</strain>
    </source>
</reference>
<feature type="transmembrane region" description="Helical" evidence="2">
    <location>
        <begin position="372"/>
        <end position="392"/>
    </location>
</feature>
<protein>
    <recommendedName>
        <fullName evidence="5">O-antigen polymerase</fullName>
    </recommendedName>
</protein>
<feature type="transmembrane region" description="Helical" evidence="2">
    <location>
        <begin position="264"/>
        <end position="283"/>
    </location>
</feature>
<dbReference type="Proteomes" id="UP000001695">
    <property type="component" value="Chromosome"/>
</dbReference>
<gene>
    <name evidence="3" type="ordered locus">Bind_0585</name>
</gene>
<feature type="transmembrane region" description="Helical" evidence="2">
    <location>
        <begin position="398"/>
        <end position="415"/>
    </location>
</feature>
<dbReference type="HOGENOM" id="CLU_682980_0_0_5"/>
<reference evidence="4" key="1">
    <citation type="submission" date="2008-03" db="EMBL/GenBank/DDBJ databases">
        <title>Complete sequence of chromosome of Beijerinckia indica subsp. indica ATCC 9039.</title>
        <authorList>
            <consortium name="US DOE Joint Genome Institute"/>
            <person name="Copeland A."/>
            <person name="Lucas S."/>
            <person name="Lapidus A."/>
            <person name="Glavina del Rio T."/>
            <person name="Dalin E."/>
            <person name="Tice H."/>
            <person name="Bruce D."/>
            <person name="Goodwin L."/>
            <person name="Pitluck S."/>
            <person name="LaButti K."/>
            <person name="Schmutz J."/>
            <person name="Larimer F."/>
            <person name="Land M."/>
            <person name="Hauser L."/>
            <person name="Kyrpides N."/>
            <person name="Mikhailova N."/>
            <person name="Dunfield P.F."/>
            <person name="Dedysh S.N."/>
            <person name="Liesack W."/>
            <person name="Saw J.H."/>
            <person name="Alam M."/>
            <person name="Chen Y."/>
            <person name="Murrell J.C."/>
            <person name="Richardson P."/>
        </authorList>
    </citation>
    <scope>NUCLEOTIDE SEQUENCE [LARGE SCALE GENOMIC DNA]</scope>
    <source>
        <strain evidence="4">ATCC 9039 / DSM 1715 / NCIMB 8712</strain>
    </source>
</reference>
<feature type="transmembrane region" description="Helical" evidence="2">
    <location>
        <begin position="343"/>
        <end position="365"/>
    </location>
</feature>
<keyword evidence="2" id="KW-0812">Transmembrane</keyword>
<evidence type="ECO:0000313" key="4">
    <source>
        <dbReference type="Proteomes" id="UP000001695"/>
    </source>
</evidence>
<dbReference type="AlphaFoldDB" id="B2IFM6"/>
<dbReference type="KEGG" id="bid:Bind_0585"/>
<accession>B2IFM6</accession>
<keyword evidence="2" id="KW-1133">Transmembrane helix</keyword>
<feature type="transmembrane region" description="Helical" evidence="2">
    <location>
        <begin position="68"/>
        <end position="86"/>
    </location>
</feature>
<feature type="transmembrane region" description="Helical" evidence="2">
    <location>
        <begin position="42"/>
        <end position="62"/>
    </location>
</feature>
<feature type="transmembrane region" description="Helical" evidence="2">
    <location>
        <begin position="241"/>
        <end position="257"/>
    </location>
</feature>
<feature type="transmembrane region" description="Helical" evidence="2">
    <location>
        <begin position="161"/>
        <end position="181"/>
    </location>
</feature>
<feature type="transmembrane region" description="Helical" evidence="2">
    <location>
        <begin position="132"/>
        <end position="149"/>
    </location>
</feature>
<name>B2IFM6_BEII9</name>
<dbReference type="STRING" id="395963.Bind_0585"/>
<keyword evidence="4" id="KW-1185">Reference proteome</keyword>
<organism evidence="3 4">
    <name type="scientific">Beijerinckia indica subsp. indica (strain ATCC 9039 / DSM 1715 / NCIMB 8712)</name>
    <dbReference type="NCBI Taxonomy" id="395963"/>
    <lineage>
        <taxon>Bacteria</taxon>
        <taxon>Pseudomonadati</taxon>
        <taxon>Pseudomonadota</taxon>
        <taxon>Alphaproteobacteria</taxon>
        <taxon>Hyphomicrobiales</taxon>
        <taxon>Beijerinckiaceae</taxon>
        <taxon>Beijerinckia</taxon>
    </lineage>
</organism>
<feature type="transmembrane region" description="Helical" evidence="2">
    <location>
        <begin position="193"/>
        <end position="211"/>
    </location>
</feature>
<feature type="transmembrane region" description="Helical" evidence="2">
    <location>
        <begin position="218"/>
        <end position="235"/>
    </location>
</feature>
<feature type="region of interest" description="Disordered" evidence="1">
    <location>
        <begin position="435"/>
        <end position="458"/>
    </location>
</feature>
<feature type="transmembrane region" description="Helical" evidence="2">
    <location>
        <begin position="98"/>
        <end position="120"/>
    </location>
</feature>
<evidence type="ECO:0000313" key="3">
    <source>
        <dbReference type="EMBL" id="ACB94237.1"/>
    </source>
</evidence>
<evidence type="ECO:0008006" key="5">
    <source>
        <dbReference type="Google" id="ProtNLM"/>
    </source>
</evidence>
<keyword evidence="2" id="KW-0472">Membrane</keyword>
<evidence type="ECO:0000256" key="1">
    <source>
        <dbReference type="SAM" id="MobiDB-lite"/>
    </source>
</evidence>
<dbReference type="EMBL" id="CP001016">
    <property type="protein sequence ID" value="ACB94237.1"/>
    <property type="molecule type" value="Genomic_DNA"/>
</dbReference>